<protein>
    <submittedName>
        <fullName evidence="1">Uncharacterized protein</fullName>
    </submittedName>
</protein>
<reference evidence="1" key="1">
    <citation type="submission" date="2014-05" db="EMBL/GenBank/DDBJ databases">
        <authorList>
            <person name="Chronopoulou M."/>
        </authorList>
    </citation>
    <scope>NUCLEOTIDE SEQUENCE</scope>
    <source>
        <tissue evidence="1">Whole organism</tissue>
    </source>
</reference>
<dbReference type="EMBL" id="HACA01015030">
    <property type="protein sequence ID" value="CDW32391.1"/>
    <property type="molecule type" value="Transcribed_RNA"/>
</dbReference>
<organism evidence="1">
    <name type="scientific">Lepeophtheirus salmonis</name>
    <name type="common">Salmon louse</name>
    <name type="synonym">Caligus salmonis</name>
    <dbReference type="NCBI Taxonomy" id="72036"/>
    <lineage>
        <taxon>Eukaryota</taxon>
        <taxon>Metazoa</taxon>
        <taxon>Ecdysozoa</taxon>
        <taxon>Arthropoda</taxon>
        <taxon>Crustacea</taxon>
        <taxon>Multicrustacea</taxon>
        <taxon>Hexanauplia</taxon>
        <taxon>Copepoda</taxon>
        <taxon>Siphonostomatoida</taxon>
        <taxon>Caligidae</taxon>
        <taxon>Lepeophtheirus</taxon>
    </lineage>
</organism>
<sequence length="118" mass="13368">MPLVIFRHRYRFSCDKTIDQAKLNKPSDFIKGNLIWIDNCQIVNPDTVICTRGSKDEYDNTGAGQTITQSDMSFHQSSTLLNNDISVFQAEVFGITQSVKALFKRASYGCFCIFSLNQ</sequence>
<accession>A0A0K2U3X3</accession>
<proteinExistence type="predicted"/>
<dbReference type="OrthoDB" id="8070015at2759"/>
<name>A0A0K2U3X3_LEPSM</name>
<evidence type="ECO:0000313" key="1">
    <source>
        <dbReference type="EMBL" id="CDW32391.1"/>
    </source>
</evidence>
<dbReference type="AlphaFoldDB" id="A0A0K2U3X3"/>
<feature type="non-terminal residue" evidence="1">
    <location>
        <position position="118"/>
    </location>
</feature>